<dbReference type="InterPro" id="IPR057925">
    <property type="entry name" value="prePAAR_DddA"/>
</dbReference>
<dbReference type="Pfam" id="PF05593">
    <property type="entry name" value="RHS_repeat"/>
    <property type="match status" value="4"/>
</dbReference>
<dbReference type="InterPro" id="IPR056823">
    <property type="entry name" value="TEN-like_YD-shell"/>
</dbReference>
<dbReference type="PANTHER" id="PTHR32305">
    <property type="match status" value="1"/>
</dbReference>
<accession>A0A807LFF3</accession>
<protein>
    <submittedName>
        <fullName evidence="7">Type IV secretion protein Rhs</fullName>
    </submittedName>
</protein>
<dbReference type="PANTHER" id="PTHR32305:SF15">
    <property type="entry name" value="PROTEIN RHSA-RELATED"/>
    <property type="match status" value="1"/>
</dbReference>
<dbReference type="NCBIfam" id="TIGR03696">
    <property type="entry name" value="Rhs_assc_core"/>
    <property type="match status" value="1"/>
</dbReference>
<dbReference type="KEGG" id="kco:BWI95_03600"/>
<evidence type="ECO:0000313" key="8">
    <source>
        <dbReference type="Proteomes" id="UP000187148"/>
    </source>
</evidence>
<feature type="domain" description="Teneurin-like YD-shell" evidence="5">
    <location>
        <begin position="991"/>
        <end position="1246"/>
    </location>
</feature>
<organism evidence="7 8">
    <name type="scientific">Kosakonia cowanii JCM 10956 = DSM 18146</name>
    <dbReference type="NCBI Taxonomy" id="1300165"/>
    <lineage>
        <taxon>Bacteria</taxon>
        <taxon>Pseudomonadati</taxon>
        <taxon>Pseudomonadota</taxon>
        <taxon>Gammaproteobacteria</taxon>
        <taxon>Enterobacterales</taxon>
        <taxon>Enterobacteriaceae</taxon>
        <taxon>Kosakonia</taxon>
    </lineage>
</organism>
<dbReference type="Pfam" id="PF25799">
    <property type="entry name" value="prePAAR_I"/>
    <property type="match status" value="1"/>
</dbReference>
<dbReference type="RefSeq" id="WP_076769017.1">
    <property type="nucleotide sequence ID" value="NZ_CP019445.1"/>
</dbReference>
<dbReference type="InterPro" id="IPR050708">
    <property type="entry name" value="T6SS_VgrG/RHS"/>
</dbReference>
<gene>
    <name evidence="7" type="ORF">BWI95_03600</name>
</gene>
<feature type="transmembrane region" description="Helical" evidence="3">
    <location>
        <begin position="50"/>
        <end position="68"/>
    </location>
</feature>
<feature type="region of interest" description="Disordered" evidence="2">
    <location>
        <begin position="931"/>
        <end position="951"/>
    </location>
</feature>
<sequence length="1401" mass="156082">MFEAARVGDDIGHSGALAGMIAGTIIGGAIAALGGIAAGALMVAGIGASCLGIGVLLIGASLAVGFLAGEVATGVRDGIAEGMAANMTKKGVITTGSPDVFINGKPAAIATDSMVECDDDGSQQMAEGSSRVYINNLPAARIGDRTTCDAKVMTGSGNVLIGGEPEQTLPISPEVPEWLYKVSDLTLLFAGLAGGWGGAAGKVGAVGKLLSKLPGISKIGRIACRFGAMLTAIAAGGIIARPVDIICGQKFLSGDDELDFVLPSRLPVRWQRYWRSGNPGDSVLGRGWNLFWETRLERYQEGLVWRAPTGDYVSFPQVPKGYRTYCEAEKRWLEHHQDDAWSVYDISGERWHYAPLESDKPSLLQRISGPCGKDILFEWNDNLTLHALTDSAGQRVVCRYEGDRLAGAWLNDDVCLVSYAYDEQRQLTSVTGRGGSVRRRFRWQDGLMCAHEDANGLVSEYRWQEIAGLPRVTAFRHSGGEQLTFEYDFDNGTRRAIRDDGAQAHWLIDDDDNVAAFTDFDGRKSAFIYRDGELCDVILPGGALRQSRWDRYGRMVQETDPAGRRTEYYWYRLTDRLARTVHPDGTAEQSLYDLQGRLLSEADAAGNRTTYHYPNDEEPLPDRITDATGGVVRLEWNRQGLLTQRTDCSGSVSRYTYHRLGQLLSSEDAEGNITRREWNSAGQLSVVIRPDGSRETLHWNARGQLAAWRDPLESEVRWDYNPLGLPVSITDRIGRTRRWHYDPRGNLLRLENGNGGEYRFTYDAAGRPLSETRPDNTSRQMIWDSRGFLSELHENGRPAVDGGIARRRRTFSYDESGLLTARATRHAEYRYDHDLNGQLTRIRRTPTAEGVALGIEADDIAFNRDAAGRLVNESGVNGELSYAWDALGNLTNLTLPGGQQLSWLHYGSGHVSAIRFGSQLVTEFTRDRLHREVSRTQGAREQSRSYDSLGRRTAQRSTLITEVALPEQAILERLYRYTGRGELAGVSDTLRGEVNYGYDAEGRLLKHYESRQGNSSALFTYDAADNLAANDAPVTDNRLQHWQNLFMQYDAWGNMTRRRSGLYEQHYAYDAENRLLSARGTGPQGRFEAHYHYDALGRRIRKTITTGHGTHESRFLWQGYRLLQEQHQGGQCSTYIYDPNEAWSPLARVDHLREDKTGEIFWFSTDLNGAPLEVTDEEGSLRWSGQYGSFGEVRHQTDGFTRLAQDTALAHQPLRYAGQYADSETGLHYNLFRYYDPQAGRFTVQDPIGLAGGWNLYQYAPNPQGWIDPWGLSGEDIFIHYTDKAGFESIMNSGVIEANSRGKVYITDILMSPEDAMRDIFINDVSHPGRGDYSIVFKADASQMSKIAQSSELEYIHSGRLKLRDILHAGKNPYDTVSHLSYDQRWKMTHEQIKSRGGGCG</sequence>
<dbReference type="InterPro" id="IPR008727">
    <property type="entry name" value="PAAR_motif"/>
</dbReference>
<keyword evidence="8" id="KW-1185">Reference proteome</keyword>
<evidence type="ECO:0000256" key="3">
    <source>
        <dbReference type="SAM" id="Phobius"/>
    </source>
</evidence>
<evidence type="ECO:0000256" key="2">
    <source>
        <dbReference type="SAM" id="MobiDB-lite"/>
    </source>
</evidence>
<keyword evidence="3" id="KW-0472">Membrane</keyword>
<reference evidence="7 8" key="1">
    <citation type="submission" date="2017-01" db="EMBL/GenBank/DDBJ databases">
        <authorList>
            <person name="Cao J.-M."/>
        </authorList>
    </citation>
    <scope>NUCLEOTIDE SEQUENCE [LARGE SCALE GENOMIC DNA]</scope>
    <source>
        <strain evidence="7 8">888-76</strain>
    </source>
</reference>
<keyword evidence="3" id="KW-0812">Transmembrane</keyword>
<evidence type="ECO:0000256" key="1">
    <source>
        <dbReference type="ARBA" id="ARBA00022737"/>
    </source>
</evidence>
<dbReference type="EMBL" id="CP019445">
    <property type="protein sequence ID" value="APZ04212.1"/>
    <property type="molecule type" value="Genomic_DNA"/>
</dbReference>
<dbReference type="Proteomes" id="UP000187148">
    <property type="component" value="Chromosome"/>
</dbReference>
<dbReference type="InterPro" id="IPR031325">
    <property type="entry name" value="RHS_repeat"/>
</dbReference>
<keyword evidence="3" id="KW-1133">Transmembrane helix</keyword>
<feature type="domain" description="Double-stranded DNA deaminase toxin A prePAAR motif" evidence="6">
    <location>
        <begin position="1"/>
        <end position="56"/>
    </location>
</feature>
<feature type="transmembrane region" description="Helical" evidence="3">
    <location>
        <begin position="20"/>
        <end position="43"/>
    </location>
</feature>
<feature type="domain" description="DUF6531" evidence="4">
    <location>
        <begin position="241"/>
        <end position="315"/>
    </location>
</feature>
<dbReference type="Pfam" id="PF05488">
    <property type="entry name" value="PAAR_motif"/>
    <property type="match status" value="1"/>
</dbReference>
<keyword evidence="1" id="KW-0677">Repeat</keyword>
<evidence type="ECO:0000259" key="4">
    <source>
        <dbReference type="Pfam" id="PF20148"/>
    </source>
</evidence>
<dbReference type="InterPro" id="IPR006530">
    <property type="entry name" value="YD"/>
</dbReference>
<dbReference type="NCBIfam" id="TIGR01643">
    <property type="entry name" value="YD_repeat_2x"/>
    <property type="match status" value="6"/>
</dbReference>
<dbReference type="InterPro" id="IPR022385">
    <property type="entry name" value="Rhs_assc_core"/>
</dbReference>
<evidence type="ECO:0000313" key="7">
    <source>
        <dbReference type="EMBL" id="APZ04212.1"/>
    </source>
</evidence>
<dbReference type="Pfam" id="PF20148">
    <property type="entry name" value="DUF6531"/>
    <property type="match status" value="1"/>
</dbReference>
<name>A0A807LFF3_9ENTR</name>
<evidence type="ECO:0000259" key="5">
    <source>
        <dbReference type="Pfam" id="PF25023"/>
    </source>
</evidence>
<dbReference type="CDD" id="cd14742">
    <property type="entry name" value="PAAR_RHS"/>
    <property type="match status" value="1"/>
</dbReference>
<dbReference type="Pfam" id="PF25023">
    <property type="entry name" value="TEN_YD-shell"/>
    <property type="match status" value="1"/>
</dbReference>
<dbReference type="Gene3D" id="2.60.200.60">
    <property type="match status" value="1"/>
</dbReference>
<evidence type="ECO:0000259" key="6">
    <source>
        <dbReference type="Pfam" id="PF25799"/>
    </source>
</evidence>
<dbReference type="InterPro" id="IPR045351">
    <property type="entry name" value="DUF6531"/>
</dbReference>
<proteinExistence type="predicted"/>
<dbReference type="Gene3D" id="2.180.10.10">
    <property type="entry name" value="RHS repeat-associated core"/>
    <property type="match status" value="1"/>
</dbReference>